<keyword evidence="4" id="KW-0234">DNA repair</keyword>
<dbReference type="PROSITE" id="PS00678">
    <property type="entry name" value="WD_REPEATS_1"/>
    <property type="match status" value="1"/>
</dbReference>
<dbReference type="GO" id="GO:0031464">
    <property type="term" value="C:Cul4A-RING E3 ubiquitin ligase complex"/>
    <property type="evidence" value="ECO:0007669"/>
    <property type="project" value="TreeGrafter"/>
</dbReference>
<dbReference type="AlphaFoldDB" id="A0A2J7ZTS0"/>
<feature type="repeat" description="WD" evidence="5">
    <location>
        <begin position="327"/>
        <end position="358"/>
    </location>
</feature>
<sequence>VEDRFLLAGAADTTLALFDTHTGSDSGVTTMEPVFSLGRQNNPHAHKFLVSCVAWYPVDTGLFVSGSHDCSVKVWDTNAPHPEVVRLFQLPKRVTGVAMSGIAATHCLVAAGCEDTLLRLCDPTSGAVTHVFSGHRHPVTCLAWSTYDEYEVLSGDGSGQVRVWDVRRSGCRAVLDQYCTQRQRPAGAEQPPTTMVPSPAVKKQRRGAGAGPSTHSPLSLPAPLGVEPGAAARMKESALTAHSGAVTCVLPCPDGVNLLTAGTDSRLRLWDLQSRVNKLVGYEGTHNRAIRARQLGVTDDARVVFYPTGSSINVYEVETGCMLASMQGGHSEGINCCAYSPSLHELYSGANDHTVCVWGQCEERDDEGGDDESGANAGEL</sequence>
<dbReference type="InterPro" id="IPR019775">
    <property type="entry name" value="WD40_repeat_CS"/>
</dbReference>
<dbReference type="PROSITE" id="PS50082">
    <property type="entry name" value="WD_REPEATS_2"/>
    <property type="match status" value="4"/>
</dbReference>
<reference evidence="7 8" key="1">
    <citation type="journal article" date="2017" name="Mol. Biol. Evol.">
        <title>The 4-celled Tetrabaena socialis nuclear genome reveals the essential components for genetic control of cell number at the origin of multicellularity in the volvocine lineage.</title>
        <authorList>
            <person name="Featherston J."/>
            <person name="Arakaki Y."/>
            <person name="Hanschen E.R."/>
            <person name="Ferris P.J."/>
            <person name="Michod R.E."/>
            <person name="Olson B.J.S.C."/>
            <person name="Nozaki H."/>
            <person name="Durand P.M."/>
        </authorList>
    </citation>
    <scope>NUCLEOTIDE SEQUENCE [LARGE SCALE GENOMIC DNA]</scope>
    <source>
        <strain evidence="7 8">NIES-571</strain>
    </source>
</reference>
<keyword evidence="2" id="KW-0677">Repeat</keyword>
<dbReference type="Gene3D" id="2.130.10.10">
    <property type="entry name" value="YVTN repeat-like/Quinoprotein amine dehydrogenase"/>
    <property type="match status" value="1"/>
</dbReference>
<keyword evidence="8" id="KW-1185">Reference proteome</keyword>
<dbReference type="GO" id="GO:0043161">
    <property type="term" value="P:proteasome-mediated ubiquitin-dependent protein catabolic process"/>
    <property type="evidence" value="ECO:0007669"/>
    <property type="project" value="TreeGrafter"/>
</dbReference>
<evidence type="ECO:0000256" key="6">
    <source>
        <dbReference type="SAM" id="MobiDB-lite"/>
    </source>
</evidence>
<gene>
    <name evidence="7" type="ORF">TSOC_010256</name>
</gene>
<evidence type="ECO:0000256" key="2">
    <source>
        <dbReference type="ARBA" id="ARBA00022737"/>
    </source>
</evidence>
<proteinExistence type="predicted"/>
<dbReference type="InterPro" id="IPR020472">
    <property type="entry name" value="WD40_PAC1"/>
</dbReference>
<dbReference type="GO" id="GO:0000109">
    <property type="term" value="C:nucleotide-excision repair complex"/>
    <property type="evidence" value="ECO:0007669"/>
    <property type="project" value="TreeGrafter"/>
</dbReference>
<dbReference type="InterPro" id="IPR042238">
    <property type="entry name" value="Rad28/ERCC8/Ckn1/ATCSA-1"/>
</dbReference>
<protein>
    <submittedName>
        <fullName evidence="7">DNA excision repair protein ERCC-8</fullName>
    </submittedName>
</protein>
<feature type="region of interest" description="Disordered" evidence="6">
    <location>
        <begin position="182"/>
        <end position="224"/>
    </location>
</feature>
<dbReference type="InterPro" id="IPR001680">
    <property type="entry name" value="WD40_rpt"/>
</dbReference>
<dbReference type="InterPro" id="IPR036322">
    <property type="entry name" value="WD40_repeat_dom_sf"/>
</dbReference>
<evidence type="ECO:0000313" key="8">
    <source>
        <dbReference type="Proteomes" id="UP000236333"/>
    </source>
</evidence>
<feature type="non-terminal residue" evidence="7">
    <location>
        <position position="1"/>
    </location>
</feature>
<evidence type="ECO:0000256" key="4">
    <source>
        <dbReference type="ARBA" id="ARBA00023204"/>
    </source>
</evidence>
<dbReference type="Proteomes" id="UP000236333">
    <property type="component" value="Unassembled WGS sequence"/>
</dbReference>
<keyword evidence="1 5" id="KW-0853">WD repeat</keyword>
<dbReference type="SUPFAM" id="SSF50978">
    <property type="entry name" value="WD40 repeat-like"/>
    <property type="match status" value="1"/>
</dbReference>
<keyword evidence="3" id="KW-0227">DNA damage</keyword>
<dbReference type="EMBL" id="PGGS01000477">
    <property type="protein sequence ID" value="PNH03673.1"/>
    <property type="molecule type" value="Genomic_DNA"/>
</dbReference>
<organism evidence="7 8">
    <name type="scientific">Tetrabaena socialis</name>
    <dbReference type="NCBI Taxonomy" id="47790"/>
    <lineage>
        <taxon>Eukaryota</taxon>
        <taxon>Viridiplantae</taxon>
        <taxon>Chlorophyta</taxon>
        <taxon>core chlorophytes</taxon>
        <taxon>Chlorophyceae</taxon>
        <taxon>CS clade</taxon>
        <taxon>Chlamydomonadales</taxon>
        <taxon>Tetrabaenaceae</taxon>
        <taxon>Tetrabaena</taxon>
    </lineage>
</organism>
<comment type="caution">
    <text evidence="7">The sequence shown here is derived from an EMBL/GenBank/DDBJ whole genome shotgun (WGS) entry which is preliminary data.</text>
</comment>
<dbReference type="GO" id="GO:0006283">
    <property type="term" value="P:transcription-coupled nucleotide-excision repair"/>
    <property type="evidence" value="ECO:0007669"/>
    <property type="project" value="InterPro"/>
</dbReference>
<dbReference type="PANTHER" id="PTHR46202:SF1">
    <property type="entry name" value="DNA EXCISION REPAIR PROTEIN ERCC-8"/>
    <property type="match status" value="1"/>
</dbReference>
<dbReference type="OrthoDB" id="361494at2759"/>
<evidence type="ECO:0000256" key="5">
    <source>
        <dbReference type="PROSITE-ProRule" id="PRU00221"/>
    </source>
</evidence>
<name>A0A2J7ZTS0_9CHLO</name>
<dbReference type="SMART" id="SM00320">
    <property type="entry name" value="WD40"/>
    <property type="match status" value="5"/>
</dbReference>
<dbReference type="PANTHER" id="PTHR46202">
    <property type="entry name" value="DNA EXCISION REPAIR PROTEIN ERCC-8"/>
    <property type="match status" value="1"/>
</dbReference>
<evidence type="ECO:0000256" key="1">
    <source>
        <dbReference type="ARBA" id="ARBA00022574"/>
    </source>
</evidence>
<dbReference type="Pfam" id="PF00400">
    <property type="entry name" value="WD40"/>
    <property type="match status" value="4"/>
</dbReference>
<dbReference type="InterPro" id="IPR015943">
    <property type="entry name" value="WD40/YVTN_repeat-like_dom_sf"/>
</dbReference>
<evidence type="ECO:0000313" key="7">
    <source>
        <dbReference type="EMBL" id="PNH03673.1"/>
    </source>
</evidence>
<feature type="repeat" description="WD" evidence="5">
    <location>
        <begin position="43"/>
        <end position="76"/>
    </location>
</feature>
<dbReference type="PROSITE" id="PS50294">
    <property type="entry name" value="WD_REPEATS_REGION"/>
    <property type="match status" value="4"/>
</dbReference>
<evidence type="ECO:0000256" key="3">
    <source>
        <dbReference type="ARBA" id="ARBA00022763"/>
    </source>
</evidence>
<dbReference type="PRINTS" id="PR00320">
    <property type="entry name" value="GPROTEINBRPT"/>
</dbReference>
<feature type="repeat" description="WD" evidence="5">
    <location>
        <begin position="132"/>
        <end position="174"/>
    </location>
</feature>
<dbReference type="GO" id="GO:0000209">
    <property type="term" value="P:protein polyubiquitination"/>
    <property type="evidence" value="ECO:0007669"/>
    <property type="project" value="TreeGrafter"/>
</dbReference>
<accession>A0A2J7ZTS0</accession>
<feature type="repeat" description="WD" evidence="5">
    <location>
        <begin position="239"/>
        <end position="274"/>
    </location>
</feature>